<dbReference type="AlphaFoldDB" id="A0A1M4ZL24"/>
<keyword evidence="1" id="KW-1133">Transmembrane helix</keyword>
<dbReference type="PANTHER" id="PTHR36443">
    <property type="entry name" value="BSR5223 PROTEIN"/>
    <property type="match status" value="1"/>
</dbReference>
<name>A0A1M4ZL24_9FIRM</name>
<dbReference type="PANTHER" id="PTHR36443:SF1">
    <property type="entry name" value="BSR5223 PROTEIN"/>
    <property type="match status" value="1"/>
</dbReference>
<dbReference type="RefSeq" id="WP_072936171.1">
    <property type="nucleotide sequence ID" value="NZ_FQUG01000008.1"/>
</dbReference>
<dbReference type="STRING" id="1123243.SAMN02745190_02052"/>
<dbReference type="EMBL" id="FQUG01000008">
    <property type="protein sequence ID" value="SHF18507.1"/>
    <property type="molecule type" value="Genomic_DNA"/>
</dbReference>
<evidence type="ECO:0000313" key="3">
    <source>
        <dbReference type="Proteomes" id="UP000184404"/>
    </source>
</evidence>
<dbReference type="InterPro" id="IPR021320">
    <property type="entry name" value="DUF2905"/>
</dbReference>
<proteinExistence type="predicted"/>
<accession>A0A1M4ZL24</accession>
<evidence type="ECO:0000313" key="2">
    <source>
        <dbReference type="EMBL" id="SHF18507.1"/>
    </source>
</evidence>
<reference evidence="2 3" key="1">
    <citation type="submission" date="2016-11" db="EMBL/GenBank/DDBJ databases">
        <authorList>
            <person name="Jaros S."/>
            <person name="Januszkiewicz K."/>
            <person name="Wedrychowicz H."/>
        </authorList>
    </citation>
    <scope>NUCLEOTIDE SEQUENCE [LARGE SCALE GENOMIC DNA]</scope>
    <source>
        <strain evidence="2 3">DSM 10502</strain>
    </source>
</reference>
<dbReference type="Proteomes" id="UP000184404">
    <property type="component" value="Unassembled WGS sequence"/>
</dbReference>
<evidence type="ECO:0008006" key="4">
    <source>
        <dbReference type="Google" id="ProtNLM"/>
    </source>
</evidence>
<dbReference type="Pfam" id="PF11146">
    <property type="entry name" value="DUF2905"/>
    <property type="match status" value="1"/>
</dbReference>
<keyword evidence="1" id="KW-0812">Transmembrane</keyword>
<feature type="transmembrane region" description="Helical" evidence="1">
    <location>
        <begin position="50"/>
        <end position="70"/>
    </location>
</feature>
<keyword evidence="3" id="KW-1185">Reference proteome</keyword>
<gene>
    <name evidence="2" type="ORF">SAMN02745190_02052</name>
</gene>
<keyword evidence="1" id="KW-0472">Membrane</keyword>
<sequence length="71" mass="7669">MFHDFGRTMMLLGGTLFVVGALVHFGGKFLPLGGLPGDFHWQSGNTSFSFPLASSVILSIVLTILANLLFR</sequence>
<protein>
    <recommendedName>
        <fullName evidence="4">DUF2905 domain-containing protein</fullName>
    </recommendedName>
</protein>
<evidence type="ECO:0000256" key="1">
    <source>
        <dbReference type="SAM" id="Phobius"/>
    </source>
</evidence>
<organism evidence="2 3">
    <name type="scientific">Schwartzia succinivorans DSM 10502</name>
    <dbReference type="NCBI Taxonomy" id="1123243"/>
    <lineage>
        <taxon>Bacteria</taxon>
        <taxon>Bacillati</taxon>
        <taxon>Bacillota</taxon>
        <taxon>Negativicutes</taxon>
        <taxon>Selenomonadales</taxon>
        <taxon>Selenomonadaceae</taxon>
        <taxon>Schwartzia</taxon>
    </lineage>
</organism>